<dbReference type="Pfam" id="PF05598">
    <property type="entry name" value="DUF772"/>
    <property type="match status" value="1"/>
</dbReference>
<dbReference type="Proteomes" id="UP000198263">
    <property type="component" value="Unassembled WGS sequence"/>
</dbReference>
<evidence type="ECO:0000313" key="3">
    <source>
        <dbReference type="Proteomes" id="UP000198263"/>
    </source>
</evidence>
<feature type="domain" description="Transposase InsH N-terminal" evidence="1">
    <location>
        <begin position="17"/>
        <end position="114"/>
    </location>
</feature>
<dbReference type="NCBIfam" id="NF033578">
    <property type="entry name" value="transpos_IS5_1"/>
    <property type="match status" value="1"/>
</dbReference>
<name>A0A658R630_9BURK</name>
<dbReference type="AlphaFoldDB" id="A0A658R630"/>
<comment type="caution">
    <text evidence="2">The sequence shown here is derived from an EMBL/GenBank/DDBJ whole genome shotgun (WGS) entry which is preliminary data.</text>
</comment>
<dbReference type="EMBL" id="FCNV02000028">
    <property type="protein sequence ID" value="SAL52530.1"/>
    <property type="molecule type" value="Genomic_DNA"/>
</dbReference>
<dbReference type="InterPro" id="IPR047710">
    <property type="entry name" value="Transpos_IS5-like"/>
</dbReference>
<evidence type="ECO:0000313" key="2">
    <source>
        <dbReference type="EMBL" id="SAL52530.1"/>
    </source>
</evidence>
<evidence type="ECO:0000259" key="1">
    <source>
        <dbReference type="Pfam" id="PF05598"/>
    </source>
</evidence>
<dbReference type="InterPro" id="IPR008490">
    <property type="entry name" value="Transposase_InsH_N"/>
</dbReference>
<dbReference type="PANTHER" id="PTHR33803">
    <property type="entry name" value="IS1478 TRANSPOSASE"/>
    <property type="match status" value="1"/>
</dbReference>
<reference evidence="2 3" key="1">
    <citation type="submission" date="2016-01" db="EMBL/GenBank/DDBJ databases">
        <authorList>
            <person name="Peeters C."/>
        </authorList>
    </citation>
    <scope>NUCLEOTIDE SEQUENCE [LARGE SCALE GENOMIC DNA]</scope>
    <source>
        <strain evidence="2">LMG 29315</strain>
    </source>
</reference>
<protein>
    <recommendedName>
        <fullName evidence="1">Transposase InsH N-terminal domain-containing protein</fullName>
    </recommendedName>
</protein>
<sequence length="222" mass="25251">MGPKAPVTEGDFFRQPLREQINLKHPLVGLADLINWDRLGASMSESFVSRKGRPATSPRLIAGLLYLQHAFDLSDEEVVWQWVENPYWQVFTGETYLQTEAPINPSSLTRWRKRLGEAGVEELLAETIEAAKRAGVIKASSVKQVIVDTTVMQKAIAHPTDSRLLERCREHLVKAAARHGLKLQQNYNREAPRLASQISRYAHAKQYKRMRKALRTLRSRVG</sequence>
<gene>
    <name evidence="2" type="ORF">AWB72_05605</name>
</gene>
<keyword evidence="3" id="KW-1185">Reference proteome</keyword>
<accession>A0A658R630</accession>
<organism evidence="2 3">
    <name type="scientific">Caballeronia concitans</name>
    <dbReference type="NCBI Taxonomy" id="1777133"/>
    <lineage>
        <taxon>Bacteria</taxon>
        <taxon>Pseudomonadati</taxon>
        <taxon>Pseudomonadota</taxon>
        <taxon>Betaproteobacteria</taxon>
        <taxon>Burkholderiales</taxon>
        <taxon>Burkholderiaceae</taxon>
        <taxon>Caballeronia</taxon>
    </lineage>
</organism>
<dbReference type="PANTHER" id="PTHR33803:SF3">
    <property type="entry name" value="BLL1974 PROTEIN"/>
    <property type="match status" value="1"/>
</dbReference>
<proteinExistence type="predicted"/>